<evidence type="ECO:0000313" key="2">
    <source>
        <dbReference type="Proteomes" id="UP000011988"/>
    </source>
</evidence>
<protein>
    <submittedName>
        <fullName evidence="1">Uncharacterized protein</fullName>
    </submittedName>
</protein>
<accession>M6CZF4</accession>
<evidence type="ECO:0000313" key="1">
    <source>
        <dbReference type="EMBL" id="EMJ97084.1"/>
    </source>
</evidence>
<proteinExistence type="predicted"/>
<gene>
    <name evidence="1" type="ORF">LEP1GSC194_3983</name>
</gene>
<reference evidence="1 2" key="1">
    <citation type="submission" date="2013-01" db="EMBL/GenBank/DDBJ databases">
        <authorList>
            <person name="Harkins D.M."/>
            <person name="Durkin A.S."/>
            <person name="Brinkac L.M."/>
            <person name="Haft D.H."/>
            <person name="Selengut J.D."/>
            <person name="Sanka R."/>
            <person name="DePew J."/>
            <person name="Purushe J."/>
            <person name="Galloway R.L."/>
            <person name="Vinetz J.M."/>
            <person name="Sutton G.G."/>
            <person name="Nierman W.C."/>
            <person name="Fouts D.E."/>
        </authorList>
    </citation>
    <scope>NUCLEOTIDE SEQUENCE [LARGE SCALE GENOMIC DNA]</scope>
    <source>
        <strain evidence="1 2">79601</strain>
    </source>
</reference>
<name>M6CZF4_9LEPT</name>
<dbReference type="EMBL" id="ANIK01000012">
    <property type="protein sequence ID" value="EMJ97084.1"/>
    <property type="molecule type" value="Genomic_DNA"/>
</dbReference>
<sequence>MSLSNLVEPIKQHYFAHSVVWIGLSKFGTERFVIFDFGFSFYNKKLNLQIRNLPV</sequence>
<dbReference type="Proteomes" id="UP000011988">
    <property type="component" value="Unassembled WGS sequence"/>
</dbReference>
<organism evidence="1 2">
    <name type="scientific">Leptospira alstonii serovar Sichuan str. 79601</name>
    <dbReference type="NCBI Taxonomy" id="1218565"/>
    <lineage>
        <taxon>Bacteria</taxon>
        <taxon>Pseudomonadati</taxon>
        <taxon>Spirochaetota</taxon>
        <taxon>Spirochaetia</taxon>
        <taxon>Leptospirales</taxon>
        <taxon>Leptospiraceae</taxon>
        <taxon>Leptospira</taxon>
    </lineage>
</organism>
<dbReference type="AlphaFoldDB" id="M6CZF4"/>
<comment type="caution">
    <text evidence="1">The sequence shown here is derived from an EMBL/GenBank/DDBJ whole genome shotgun (WGS) entry which is preliminary data.</text>
</comment>